<gene>
    <name evidence="5" type="ORF">NJ75_03553</name>
</gene>
<dbReference type="InterPro" id="IPR000424">
    <property type="entry name" value="Primosome_PriB/ssb"/>
</dbReference>
<dbReference type="EMBL" id="JRVC01000021">
    <property type="protein sequence ID" value="KHS43734.1"/>
    <property type="molecule type" value="Genomic_DNA"/>
</dbReference>
<dbReference type="GO" id="GO:0006260">
    <property type="term" value="P:DNA replication"/>
    <property type="evidence" value="ECO:0007669"/>
    <property type="project" value="InterPro"/>
</dbReference>
<comment type="caution">
    <text evidence="5">The sequence shown here is derived from an EMBL/GenBank/DDBJ whole genome shotgun (WGS) entry which is preliminary data.</text>
</comment>
<dbReference type="AlphaFoldDB" id="A0A0B8ZZF2"/>
<dbReference type="PANTHER" id="PTHR10302:SF0">
    <property type="entry name" value="SINGLE-STRANDED DNA-BINDING PROTEIN, MITOCHONDRIAL"/>
    <property type="match status" value="1"/>
</dbReference>
<dbReference type="Proteomes" id="UP000031338">
    <property type="component" value="Unassembled WGS sequence"/>
</dbReference>
<evidence type="ECO:0000256" key="1">
    <source>
        <dbReference type="ARBA" id="ARBA00023125"/>
    </source>
</evidence>
<dbReference type="RefSeq" id="WP_039336867.1">
    <property type="nucleotide sequence ID" value="NZ_JBNNWK010000059.1"/>
</dbReference>
<dbReference type="PANTHER" id="PTHR10302">
    <property type="entry name" value="SINGLE-STRANDED DNA-BINDING PROTEIN"/>
    <property type="match status" value="1"/>
</dbReference>
<dbReference type="Pfam" id="PF00436">
    <property type="entry name" value="SSB"/>
    <property type="match status" value="1"/>
</dbReference>
<dbReference type="PROSITE" id="PS50935">
    <property type="entry name" value="SSB"/>
    <property type="match status" value="1"/>
</dbReference>
<organism evidence="5 6">
    <name type="scientific">Novosphingobium subterraneum</name>
    <dbReference type="NCBI Taxonomy" id="48936"/>
    <lineage>
        <taxon>Bacteria</taxon>
        <taxon>Pseudomonadati</taxon>
        <taxon>Pseudomonadota</taxon>
        <taxon>Alphaproteobacteria</taxon>
        <taxon>Sphingomonadales</taxon>
        <taxon>Sphingomonadaceae</taxon>
        <taxon>Novosphingobium</taxon>
    </lineage>
</organism>
<dbReference type="Gene3D" id="2.40.50.140">
    <property type="entry name" value="Nucleic acid-binding proteins"/>
    <property type="match status" value="1"/>
</dbReference>
<name>A0A0B8ZZF2_9SPHN</name>
<dbReference type="GO" id="GO:0009295">
    <property type="term" value="C:nucleoid"/>
    <property type="evidence" value="ECO:0007669"/>
    <property type="project" value="TreeGrafter"/>
</dbReference>
<dbReference type="PIRSF" id="PIRSF002070">
    <property type="entry name" value="SSB"/>
    <property type="match status" value="1"/>
</dbReference>
<dbReference type="STRING" id="48936.NJ75_03553"/>
<dbReference type="InterPro" id="IPR012340">
    <property type="entry name" value="NA-bd_OB-fold"/>
</dbReference>
<proteinExistence type="predicted"/>
<keyword evidence="2" id="KW-0233">DNA recombination</keyword>
<dbReference type="InterPro" id="IPR011344">
    <property type="entry name" value="ssDNA-bd"/>
</dbReference>
<dbReference type="CDD" id="cd04496">
    <property type="entry name" value="SSB_OBF"/>
    <property type="match status" value="1"/>
</dbReference>
<reference evidence="5 6" key="1">
    <citation type="submission" date="2014-10" db="EMBL/GenBank/DDBJ databases">
        <title>Draft genome sequence of Novosphingobium subterraneum DSM 12447.</title>
        <authorList>
            <person name="Gan H.M."/>
            <person name="Gan H.Y."/>
            <person name="Savka M.A."/>
        </authorList>
    </citation>
    <scope>NUCLEOTIDE SEQUENCE [LARGE SCALE GENOMIC DNA]</scope>
    <source>
        <strain evidence="5 6">DSM 12447</strain>
    </source>
</reference>
<dbReference type="SUPFAM" id="SSF50249">
    <property type="entry name" value="Nucleic acid-binding proteins"/>
    <property type="match status" value="1"/>
</dbReference>
<evidence type="ECO:0000256" key="2">
    <source>
        <dbReference type="ARBA" id="ARBA00023172"/>
    </source>
</evidence>
<evidence type="ECO:0000313" key="5">
    <source>
        <dbReference type="EMBL" id="KHS43734.1"/>
    </source>
</evidence>
<evidence type="ECO:0000313" key="6">
    <source>
        <dbReference type="Proteomes" id="UP000031338"/>
    </source>
</evidence>
<dbReference type="NCBIfam" id="TIGR00621">
    <property type="entry name" value="ssb"/>
    <property type="match status" value="1"/>
</dbReference>
<dbReference type="PATRIC" id="fig|48936.3.peg.3583"/>
<protein>
    <recommendedName>
        <fullName evidence="3 4">Single-stranded DNA-binding protein</fullName>
    </recommendedName>
</protein>
<evidence type="ECO:0000256" key="3">
    <source>
        <dbReference type="PIRNR" id="PIRNR002070"/>
    </source>
</evidence>
<keyword evidence="1 3" id="KW-0238">DNA-binding</keyword>
<dbReference type="GO" id="GO:0003697">
    <property type="term" value="F:single-stranded DNA binding"/>
    <property type="evidence" value="ECO:0007669"/>
    <property type="project" value="InterPro"/>
</dbReference>
<evidence type="ECO:0000256" key="4">
    <source>
        <dbReference type="RuleBase" id="RU000524"/>
    </source>
</evidence>
<accession>A0A0B8ZZF2</accession>
<dbReference type="GO" id="GO:0006310">
    <property type="term" value="P:DNA recombination"/>
    <property type="evidence" value="ECO:0007669"/>
    <property type="project" value="UniProtKB-KW"/>
</dbReference>
<keyword evidence="6" id="KW-1185">Reference proteome</keyword>
<sequence length="111" mass="12280">MKNLVILIGRIAAAPETRHAGETAITSFTLVTDRPKLVDGKTVKNEAGYAETLAEFHRVTAFNGLGTSVAKHKKKGDLVEVQGRLHYSKWTDREGVERYAVEIVAEEVLFL</sequence>